<evidence type="ECO:0000256" key="1">
    <source>
        <dbReference type="ARBA" id="ARBA00022723"/>
    </source>
</evidence>
<dbReference type="GO" id="GO:0008270">
    <property type="term" value="F:zinc ion binding"/>
    <property type="evidence" value="ECO:0007669"/>
    <property type="project" value="UniProtKB-KW"/>
</dbReference>
<dbReference type="GO" id="GO:0032183">
    <property type="term" value="F:SUMO binding"/>
    <property type="evidence" value="ECO:0007669"/>
    <property type="project" value="TreeGrafter"/>
</dbReference>
<dbReference type="GO" id="GO:0140082">
    <property type="term" value="F:SUMO-ubiquitin ligase activity"/>
    <property type="evidence" value="ECO:0007669"/>
    <property type="project" value="TreeGrafter"/>
</dbReference>
<evidence type="ECO:0000256" key="5">
    <source>
        <dbReference type="SAM" id="MobiDB-lite"/>
    </source>
</evidence>
<evidence type="ECO:0000256" key="4">
    <source>
        <dbReference type="PROSITE-ProRule" id="PRU00175"/>
    </source>
</evidence>
<dbReference type="GO" id="GO:0061630">
    <property type="term" value="F:ubiquitin protein ligase activity"/>
    <property type="evidence" value="ECO:0007669"/>
    <property type="project" value="InterPro"/>
</dbReference>
<accession>A0A8H5FWK0</accession>
<dbReference type="InterPro" id="IPR001841">
    <property type="entry name" value="Znf_RING"/>
</dbReference>
<keyword evidence="2 4" id="KW-0863">Zinc-finger</keyword>
<dbReference type="PANTHER" id="PTHR47094">
    <property type="entry name" value="ELFLESS, ISOFORM B"/>
    <property type="match status" value="1"/>
</dbReference>
<name>A0A8H5FWK0_9AGAR</name>
<dbReference type="OrthoDB" id="6270329at2759"/>
<evidence type="ECO:0000259" key="6">
    <source>
        <dbReference type="PROSITE" id="PS50089"/>
    </source>
</evidence>
<dbReference type="EMBL" id="JAACJM010000071">
    <property type="protein sequence ID" value="KAF5351372.1"/>
    <property type="molecule type" value="Genomic_DNA"/>
</dbReference>
<gene>
    <name evidence="7" type="ORF">D9758_008033</name>
</gene>
<dbReference type="InterPro" id="IPR017907">
    <property type="entry name" value="Znf_RING_CS"/>
</dbReference>
<sequence>MPSCSICLDELKSPVSLPCGHVFCSECLFRAVNAVRPYTSLHFCPTCRNMYSIVGLNPALVPQQLQRHVSPSVRRIFLEEPSSDTPPKHPNAALTECGRLTAENTALRVHCTLWRKRSEVHAAATLGLLNLARSAKIQADKMKQERDELQRQCHVLKRKLDAEEAFSNSSRPASPAPRYKATSTESINVSDPSSFLSLDQDIAVPSNLHCVQCAERWLGLAVCPHTRPEPQLQSKPLEDGSLPPSLKRRKVEDTDTPRPPQSRGSISHAS</sequence>
<dbReference type="PANTHER" id="PTHR47094:SF1">
    <property type="entry name" value="RING-TYPE E3 UBIQUITIN TRANSFERASE"/>
    <property type="match status" value="1"/>
</dbReference>
<dbReference type="Proteomes" id="UP000559256">
    <property type="component" value="Unassembled WGS sequence"/>
</dbReference>
<dbReference type="AlphaFoldDB" id="A0A8H5FWK0"/>
<feature type="region of interest" description="Disordered" evidence="5">
    <location>
        <begin position="227"/>
        <end position="270"/>
    </location>
</feature>
<dbReference type="SUPFAM" id="SSF57850">
    <property type="entry name" value="RING/U-box"/>
    <property type="match status" value="1"/>
</dbReference>
<dbReference type="PROSITE" id="PS00518">
    <property type="entry name" value="ZF_RING_1"/>
    <property type="match status" value="1"/>
</dbReference>
<organism evidence="7 8">
    <name type="scientific">Tetrapyrgos nigripes</name>
    <dbReference type="NCBI Taxonomy" id="182062"/>
    <lineage>
        <taxon>Eukaryota</taxon>
        <taxon>Fungi</taxon>
        <taxon>Dikarya</taxon>
        <taxon>Basidiomycota</taxon>
        <taxon>Agaricomycotina</taxon>
        <taxon>Agaricomycetes</taxon>
        <taxon>Agaricomycetidae</taxon>
        <taxon>Agaricales</taxon>
        <taxon>Marasmiineae</taxon>
        <taxon>Marasmiaceae</taxon>
        <taxon>Tetrapyrgos</taxon>
    </lineage>
</organism>
<dbReference type="InterPro" id="IPR027370">
    <property type="entry name" value="Znf-RING_euk"/>
</dbReference>
<dbReference type="InterPro" id="IPR049627">
    <property type="entry name" value="SLX8"/>
</dbReference>
<feature type="compositionally biased region" description="Polar residues" evidence="5">
    <location>
        <begin position="181"/>
        <end position="190"/>
    </location>
</feature>
<feature type="domain" description="RING-type" evidence="6">
    <location>
        <begin position="4"/>
        <end position="48"/>
    </location>
</feature>
<dbReference type="GO" id="GO:0006511">
    <property type="term" value="P:ubiquitin-dependent protein catabolic process"/>
    <property type="evidence" value="ECO:0007669"/>
    <property type="project" value="TreeGrafter"/>
</dbReference>
<dbReference type="InterPro" id="IPR013083">
    <property type="entry name" value="Znf_RING/FYVE/PHD"/>
</dbReference>
<feature type="region of interest" description="Disordered" evidence="5">
    <location>
        <begin position="164"/>
        <end position="190"/>
    </location>
</feature>
<evidence type="ECO:0000313" key="7">
    <source>
        <dbReference type="EMBL" id="KAF5351372.1"/>
    </source>
</evidence>
<evidence type="ECO:0000256" key="3">
    <source>
        <dbReference type="ARBA" id="ARBA00022833"/>
    </source>
</evidence>
<comment type="caution">
    <text evidence="7">The sequence shown here is derived from an EMBL/GenBank/DDBJ whole genome shotgun (WGS) entry which is preliminary data.</text>
</comment>
<dbReference type="GO" id="GO:0033768">
    <property type="term" value="C:SUMO-targeted ubiquitin ligase complex"/>
    <property type="evidence" value="ECO:0007669"/>
    <property type="project" value="TreeGrafter"/>
</dbReference>
<reference evidence="7 8" key="1">
    <citation type="journal article" date="2020" name="ISME J.">
        <title>Uncovering the hidden diversity of litter-decomposition mechanisms in mushroom-forming fungi.</title>
        <authorList>
            <person name="Floudas D."/>
            <person name="Bentzer J."/>
            <person name="Ahren D."/>
            <person name="Johansson T."/>
            <person name="Persson P."/>
            <person name="Tunlid A."/>
        </authorList>
    </citation>
    <scope>NUCLEOTIDE SEQUENCE [LARGE SCALE GENOMIC DNA]</scope>
    <source>
        <strain evidence="7 8">CBS 291.85</strain>
    </source>
</reference>
<protein>
    <recommendedName>
        <fullName evidence="6">RING-type domain-containing protein</fullName>
    </recommendedName>
</protein>
<keyword evidence="3" id="KW-0862">Zinc</keyword>
<dbReference type="Pfam" id="PF13445">
    <property type="entry name" value="zf-RING_UBOX"/>
    <property type="match status" value="1"/>
</dbReference>
<feature type="compositionally biased region" description="Low complexity" evidence="5">
    <location>
        <begin position="169"/>
        <end position="178"/>
    </location>
</feature>
<keyword evidence="1" id="KW-0479">Metal-binding</keyword>
<proteinExistence type="predicted"/>
<keyword evidence="8" id="KW-1185">Reference proteome</keyword>
<dbReference type="Gene3D" id="3.30.40.10">
    <property type="entry name" value="Zinc/RING finger domain, C3HC4 (zinc finger)"/>
    <property type="match status" value="1"/>
</dbReference>
<evidence type="ECO:0000313" key="8">
    <source>
        <dbReference type="Proteomes" id="UP000559256"/>
    </source>
</evidence>
<dbReference type="PROSITE" id="PS50089">
    <property type="entry name" value="ZF_RING_2"/>
    <property type="match status" value="1"/>
</dbReference>
<evidence type="ECO:0000256" key="2">
    <source>
        <dbReference type="ARBA" id="ARBA00022771"/>
    </source>
</evidence>
<dbReference type="SMART" id="SM00184">
    <property type="entry name" value="RING"/>
    <property type="match status" value="1"/>
</dbReference>